<keyword evidence="2" id="KW-1185">Reference proteome</keyword>
<dbReference type="InterPro" id="IPR021146">
    <property type="entry name" value="Phage_gp6-like_head-tail"/>
</dbReference>
<sequence length="186" mass="19935">MSLELIIPPAEEPVSLDEAKAHLRVTHGEEDGLIAVYLMAARRAIETRAGLAVLAQTWRLALDRPPGAPFALPRGPVSAVAAVEIAMRDGSASPVSPDLYDVETGLGARLAPRGPWPHTDRLIGGVRIEFAAGWPDADAVPEEIKHAIRLLAAHFYEHREAVATERVAALPQAVEALVAPYRGARL</sequence>
<gene>
    <name evidence="1" type="ORF">SAMN06297382_0069</name>
</gene>
<evidence type="ECO:0000313" key="1">
    <source>
        <dbReference type="EMBL" id="SNT67579.1"/>
    </source>
</evidence>
<evidence type="ECO:0000313" key="2">
    <source>
        <dbReference type="Proteomes" id="UP000198346"/>
    </source>
</evidence>
<dbReference type="NCBIfam" id="TIGR02215">
    <property type="entry name" value="phage_chp_gp8"/>
    <property type="match status" value="1"/>
</dbReference>
<dbReference type="Proteomes" id="UP000198346">
    <property type="component" value="Unassembled WGS sequence"/>
</dbReference>
<evidence type="ECO:0008006" key="3">
    <source>
        <dbReference type="Google" id="ProtNLM"/>
    </source>
</evidence>
<organism evidence="1 2">
    <name type="scientific">Amphiplicatus metriothermophilus</name>
    <dbReference type="NCBI Taxonomy" id="1519374"/>
    <lineage>
        <taxon>Bacteria</taxon>
        <taxon>Pseudomonadati</taxon>
        <taxon>Pseudomonadota</taxon>
        <taxon>Alphaproteobacteria</taxon>
        <taxon>Parvularculales</taxon>
        <taxon>Parvularculaceae</taxon>
        <taxon>Amphiplicatus</taxon>
    </lineage>
</organism>
<name>A0A239PJS8_9PROT</name>
<proteinExistence type="predicted"/>
<reference evidence="1 2" key="1">
    <citation type="submission" date="2017-07" db="EMBL/GenBank/DDBJ databases">
        <authorList>
            <person name="Sun Z.S."/>
            <person name="Albrecht U."/>
            <person name="Echele G."/>
            <person name="Lee C.C."/>
        </authorList>
    </citation>
    <scope>NUCLEOTIDE SEQUENCE [LARGE SCALE GENOMIC DNA]</scope>
    <source>
        <strain evidence="1 2">CGMCC 1.12710</strain>
    </source>
</reference>
<dbReference type="Pfam" id="PF05135">
    <property type="entry name" value="Phage_connect_1"/>
    <property type="match status" value="1"/>
</dbReference>
<dbReference type="Gene3D" id="1.10.3230.30">
    <property type="entry name" value="Phage gp6-like head-tail connector protein"/>
    <property type="match status" value="1"/>
</dbReference>
<dbReference type="InterPro" id="IPR006450">
    <property type="entry name" value="Phage_HK97_gp6-like"/>
</dbReference>
<accession>A0A239PJS8</accession>
<dbReference type="AlphaFoldDB" id="A0A239PJS8"/>
<dbReference type="EMBL" id="FZQA01000001">
    <property type="protein sequence ID" value="SNT67579.1"/>
    <property type="molecule type" value="Genomic_DNA"/>
</dbReference>
<dbReference type="NCBIfam" id="TIGR01560">
    <property type="entry name" value="put_DNA_pack"/>
    <property type="match status" value="1"/>
</dbReference>
<dbReference type="RefSeq" id="WP_089410613.1">
    <property type="nucleotide sequence ID" value="NZ_FZQA01000001.1"/>
</dbReference>
<dbReference type="CDD" id="cd08054">
    <property type="entry name" value="gp6"/>
    <property type="match status" value="1"/>
</dbReference>
<protein>
    <recommendedName>
        <fullName evidence="3">Phage gp6-like head-tail connector protein</fullName>
    </recommendedName>
</protein>
<dbReference type="InterPro" id="IPR011738">
    <property type="entry name" value="Phage_CHP"/>
</dbReference>
<dbReference type="OrthoDB" id="7597216at2"/>